<dbReference type="AlphaFoldDB" id="A0A4U0X9G2"/>
<reference evidence="2 3" key="1">
    <citation type="submission" date="2017-03" db="EMBL/GenBank/DDBJ databases">
        <title>Genomes of endolithic fungi from Antarctica.</title>
        <authorList>
            <person name="Coleine C."/>
            <person name="Masonjones S."/>
            <person name="Stajich J.E."/>
        </authorList>
    </citation>
    <scope>NUCLEOTIDE SEQUENCE [LARGE SCALE GENOMIC DNA]</scope>
    <source>
        <strain evidence="2 3">CCFEE 5184</strain>
    </source>
</reference>
<comment type="caution">
    <text evidence="2">The sequence shown here is derived from an EMBL/GenBank/DDBJ whole genome shotgun (WGS) entry which is preliminary data.</text>
</comment>
<proteinExistence type="predicted"/>
<name>A0A4U0X9G2_9PEZI</name>
<dbReference type="Pfam" id="PF07985">
    <property type="entry name" value="SRR1"/>
    <property type="match status" value="1"/>
</dbReference>
<feature type="domain" description="SRR1-like" evidence="1">
    <location>
        <begin position="58"/>
        <end position="159"/>
    </location>
</feature>
<evidence type="ECO:0000259" key="1">
    <source>
        <dbReference type="Pfam" id="PF07985"/>
    </source>
</evidence>
<dbReference type="EMBL" id="NAJQ01000336">
    <property type="protein sequence ID" value="TKA71783.1"/>
    <property type="molecule type" value="Genomic_DNA"/>
</dbReference>
<dbReference type="Proteomes" id="UP000309340">
    <property type="component" value="Unassembled WGS sequence"/>
</dbReference>
<dbReference type="InterPro" id="IPR012942">
    <property type="entry name" value="SRR1-like"/>
</dbReference>
<organism evidence="2 3">
    <name type="scientific">Friedmanniomyces simplex</name>
    <dbReference type="NCBI Taxonomy" id="329884"/>
    <lineage>
        <taxon>Eukaryota</taxon>
        <taxon>Fungi</taxon>
        <taxon>Dikarya</taxon>
        <taxon>Ascomycota</taxon>
        <taxon>Pezizomycotina</taxon>
        <taxon>Dothideomycetes</taxon>
        <taxon>Dothideomycetidae</taxon>
        <taxon>Mycosphaerellales</taxon>
        <taxon>Teratosphaeriaceae</taxon>
        <taxon>Friedmanniomyces</taxon>
    </lineage>
</organism>
<evidence type="ECO:0000313" key="3">
    <source>
        <dbReference type="Proteomes" id="UP000309340"/>
    </source>
</evidence>
<keyword evidence="3" id="KW-1185">Reference proteome</keyword>
<sequence length="253" mass="28573">MAALMKNWNRVRAHHLQAPWRQAALEMIRRNRPAGGWAIKAAVLFGTSSFTLTDGFGETSMLQLLACLDLVELVQEGEEPLERGVPLSAQDPSYKPHDREFLASLGVHVVEDPIGQRLMKRDVFGFVAGLLIEGEIMAQCIHLQHKLWVGNGVESIRLDDWSNRRVVDMAKDPTVTPRWPRPDDAVEHSGPHAETRWYAKEYNHCIARVWFEKAKTRRQMDAMVDADSVLEAPGSDLAREESVIADWSEFPAP</sequence>
<evidence type="ECO:0000313" key="2">
    <source>
        <dbReference type="EMBL" id="TKA71783.1"/>
    </source>
</evidence>
<accession>A0A4U0X9G2</accession>
<gene>
    <name evidence="2" type="ORF">B0A55_04303</name>
</gene>
<protein>
    <recommendedName>
        <fullName evidence="1">SRR1-like domain-containing protein</fullName>
    </recommendedName>
</protein>